<evidence type="ECO:0000313" key="2">
    <source>
        <dbReference type="Proteomes" id="UP000887565"/>
    </source>
</evidence>
<accession>A0A915J1C3</accession>
<dbReference type="Proteomes" id="UP000887565">
    <property type="component" value="Unplaced"/>
</dbReference>
<evidence type="ECO:0000256" key="1">
    <source>
        <dbReference type="SAM" id="MobiDB-lite"/>
    </source>
</evidence>
<dbReference type="AlphaFoldDB" id="A0A915J1C3"/>
<protein>
    <submittedName>
        <fullName evidence="3">Uncharacterized protein</fullName>
    </submittedName>
</protein>
<keyword evidence="2" id="KW-1185">Reference proteome</keyword>
<proteinExistence type="predicted"/>
<dbReference type="WBParaSite" id="nRc.2.0.1.t20195-RA">
    <property type="protein sequence ID" value="nRc.2.0.1.t20195-RA"/>
    <property type="gene ID" value="nRc.2.0.1.g20195"/>
</dbReference>
<evidence type="ECO:0000313" key="3">
    <source>
        <dbReference type="WBParaSite" id="nRc.2.0.1.t20195-RA"/>
    </source>
</evidence>
<reference evidence="3" key="1">
    <citation type="submission" date="2022-11" db="UniProtKB">
        <authorList>
            <consortium name="WormBaseParasite"/>
        </authorList>
    </citation>
    <scope>IDENTIFICATION</scope>
</reference>
<name>A0A915J1C3_ROMCU</name>
<feature type="region of interest" description="Disordered" evidence="1">
    <location>
        <begin position="62"/>
        <end position="82"/>
    </location>
</feature>
<sequence>MALLSNDLSPDIRELDWPVRYSIPESKCENKKYNFKAANFDSINLVVGTYFVGMLSVCSGQNMSPPKRQLSHQNRLTGGDKL</sequence>
<organism evidence="2 3">
    <name type="scientific">Romanomermis culicivorax</name>
    <name type="common">Nematode worm</name>
    <dbReference type="NCBI Taxonomy" id="13658"/>
    <lineage>
        <taxon>Eukaryota</taxon>
        <taxon>Metazoa</taxon>
        <taxon>Ecdysozoa</taxon>
        <taxon>Nematoda</taxon>
        <taxon>Enoplea</taxon>
        <taxon>Dorylaimia</taxon>
        <taxon>Mermithida</taxon>
        <taxon>Mermithoidea</taxon>
        <taxon>Mermithidae</taxon>
        <taxon>Romanomermis</taxon>
    </lineage>
</organism>